<dbReference type="Proteomes" id="UP000321258">
    <property type="component" value="Unassembled WGS sequence"/>
</dbReference>
<protein>
    <recommendedName>
        <fullName evidence="4">YbjN domain-containing protein</fullName>
    </recommendedName>
</protein>
<dbReference type="EMBL" id="BJZT01000007">
    <property type="protein sequence ID" value="GEO98513.1"/>
    <property type="molecule type" value="Genomic_DNA"/>
</dbReference>
<feature type="chain" id="PRO_5021756315" description="YbjN domain-containing protein" evidence="1">
    <location>
        <begin position="23"/>
        <end position="159"/>
    </location>
</feature>
<feature type="signal peptide" evidence="1">
    <location>
        <begin position="1"/>
        <end position="22"/>
    </location>
</feature>
<dbReference type="AlphaFoldDB" id="A0A512ILB4"/>
<name>A0A512ILB4_9HYPH</name>
<proteinExistence type="predicted"/>
<evidence type="ECO:0000313" key="3">
    <source>
        <dbReference type="Proteomes" id="UP000321258"/>
    </source>
</evidence>
<reference evidence="2 3" key="1">
    <citation type="submission" date="2019-07" db="EMBL/GenBank/DDBJ databases">
        <title>Whole genome shotgun sequence of Methylobacterium haplocladii NBRC 107714.</title>
        <authorList>
            <person name="Hosoyama A."/>
            <person name="Uohara A."/>
            <person name="Ohji S."/>
            <person name="Ichikawa N."/>
        </authorList>
    </citation>
    <scope>NUCLEOTIDE SEQUENCE [LARGE SCALE GENOMIC DNA]</scope>
    <source>
        <strain evidence="2 3">NBRC 107714</strain>
    </source>
</reference>
<keyword evidence="1" id="KW-0732">Signal</keyword>
<gene>
    <name evidence="2" type="ORF">MHA02_09010</name>
</gene>
<accession>A0A512ILB4</accession>
<evidence type="ECO:0000256" key="1">
    <source>
        <dbReference type="SAM" id="SignalP"/>
    </source>
</evidence>
<comment type="caution">
    <text evidence="2">The sequence shown here is derived from an EMBL/GenBank/DDBJ whole genome shotgun (WGS) entry which is preliminary data.</text>
</comment>
<sequence length="159" mass="17177">MMKAAKILLVLGALAAPAPATAESLTLNRVKSLLGEMGFKPKPTEDEALTLEGLGSRGANLFFRLSKNGTALTIYKAWPISADKQDVIPGIAMLKANNGHPFSFALFGEPGERAFDIEKTVDGALVSKAMLRKSIDQMLEMIDSNEALWDTDSWPIKAK</sequence>
<organism evidence="2 3">
    <name type="scientific">Methylobacterium haplocladii</name>
    <dbReference type="NCBI Taxonomy" id="1176176"/>
    <lineage>
        <taxon>Bacteria</taxon>
        <taxon>Pseudomonadati</taxon>
        <taxon>Pseudomonadota</taxon>
        <taxon>Alphaproteobacteria</taxon>
        <taxon>Hyphomicrobiales</taxon>
        <taxon>Methylobacteriaceae</taxon>
        <taxon>Methylobacterium</taxon>
    </lineage>
</organism>
<evidence type="ECO:0000313" key="2">
    <source>
        <dbReference type="EMBL" id="GEO98513.1"/>
    </source>
</evidence>
<evidence type="ECO:0008006" key="4">
    <source>
        <dbReference type="Google" id="ProtNLM"/>
    </source>
</evidence>
<keyword evidence="3" id="KW-1185">Reference proteome</keyword>